<accession>G0EFJ1</accession>
<dbReference type="AlphaFoldDB" id="G0EFJ1"/>
<evidence type="ECO:0000313" key="2">
    <source>
        <dbReference type="Proteomes" id="UP000001037"/>
    </source>
</evidence>
<name>G0EFJ1_PYRF1</name>
<dbReference type="Proteomes" id="UP000001037">
    <property type="component" value="Chromosome"/>
</dbReference>
<keyword evidence="2" id="KW-1185">Reference proteome</keyword>
<proteinExistence type="predicted"/>
<protein>
    <submittedName>
        <fullName evidence="1">Uncharacterized protein</fullName>
    </submittedName>
</protein>
<dbReference type="EMBL" id="CP002838">
    <property type="protein sequence ID" value="AEM39015.1"/>
    <property type="molecule type" value="Genomic_DNA"/>
</dbReference>
<gene>
    <name evidence="1" type="ordered locus">Pyrfu_1150</name>
</gene>
<reference evidence="1 2" key="1">
    <citation type="journal article" date="2011" name="Stand. Genomic Sci.">
        <title>Complete genome sequence of the hyperthermophilic chemolithoautotroph Pyrolobus fumarii type strain (1A).</title>
        <authorList>
            <person name="Anderson I."/>
            <person name="Goker M."/>
            <person name="Nolan M."/>
            <person name="Lucas S."/>
            <person name="Hammon N."/>
            <person name="Deshpande S."/>
            <person name="Cheng J.F."/>
            <person name="Tapia R."/>
            <person name="Han C."/>
            <person name="Goodwin L."/>
            <person name="Pitluck S."/>
            <person name="Huntemann M."/>
            <person name="Liolios K."/>
            <person name="Ivanova N."/>
            <person name="Pagani I."/>
            <person name="Mavromatis K."/>
            <person name="Ovchinikova G."/>
            <person name="Pati A."/>
            <person name="Chen A."/>
            <person name="Palaniappan K."/>
            <person name="Land M."/>
            <person name="Hauser L."/>
            <person name="Brambilla E.M."/>
            <person name="Huber H."/>
            <person name="Yasawong M."/>
            <person name="Rohde M."/>
            <person name="Spring S."/>
            <person name="Abt B."/>
            <person name="Sikorski J."/>
            <person name="Wirth R."/>
            <person name="Detter J.C."/>
            <person name="Woyke T."/>
            <person name="Bristow J."/>
            <person name="Eisen J.A."/>
            <person name="Markowitz V."/>
            <person name="Hugenholtz P."/>
            <person name="Kyrpides N.C."/>
            <person name="Klenk H.P."/>
            <person name="Lapidus A."/>
        </authorList>
    </citation>
    <scope>NUCLEOTIDE SEQUENCE [LARGE SCALE GENOMIC DNA]</scope>
    <source>
        <strain evidence="2">DSM 11204 / 1A</strain>
    </source>
</reference>
<dbReference type="KEGG" id="pfm:Pyrfu_1150"/>
<dbReference type="HOGENOM" id="CLU_3039202_0_0_2"/>
<sequence>MPGSRLEVVWMGVRLVLEVNGVLVEAPLTPDTLEIVKRVIEELNRVHGEGGEQS</sequence>
<dbReference type="InParanoid" id="G0EFJ1"/>
<evidence type="ECO:0000313" key="1">
    <source>
        <dbReference type="EMBL" id="AEM39015.1"/>
    </source>
</evidence>
<organism evidence="1 2">
    <name type="scientific">Pyrolobus fumarii (strain DSM 11204 / 1A)</name>
    <dbReference type="NCBI Taxonomy" id="694429"/>
    <lineage>
        <taxon>Archaea</taxon>
        <taxon>Thermoproteota</taxon>
        <taxon>Thermoprotei</taxon>
        <taxon>Desulfurococcales</taxon>
        <taxon>Pyrodictiaceae</taxon>
        <taxon>Pyrolobus</taxon>
    </lineage>
</organism>